<dbReference type="InterPro" id="IPR044144">
    <property type="entry name" value="SAF_UxaA/GarD"/>
</dbReference>
<sequence>MGKKVYVIKPEDNTGTVISDNVRAGQSIEVRIGDRTELIKIQSDIPYGHKIAVRDIKKGEQILKYGLSIGTATEDIQQGAHVHIHNMESNRGRGDRYKSEKEKEVSQ</sequence>
<dbReference type="InterPro" id="IPR013974">
    <property type="entry name" value="SAF"/>
</dbReference>
<dbReference type="RefSeq" id="WP_307335523.1">
    <property type="nucleotide sequence ID" value="NZ_JAUSUQ010000002.1"/>
</dbReference>
<evidence type="ECO:0000313" key="4">
    <source>
        <dbReference type="EMBL" id="MDQ0337956.1"/>
    </source>
</evidence>
<gene>
    <name evidence="4" type="ORF">J2S00_000739</name>
</gene>
<proteinExistence type="predicted"/>
<keyword evidence="1 4" id="KW-0456">Lyase</keyword>
<dbReference type="EC" id="4.2.1.7" evidence="4"/>
<keyword evidence="5" id="KW-1185">Reference proteome</keyword>
<dbReference type="EMBL" id="JAUSUQ010000002">
    <property type="protein sequence ID" value="MDQ0337956.1"/>
    <property type="molecule type" value="Genomic_DNA"/>
</dbReference>
<protein>
    <submittedName>
        <fullName evidence="4">Altronate dehydratase small subunit</fullName>
        <ecNumber evidence="4">4.2.1.7</ecNumber>
    </submittedName>
</protein>
<dbReference type="GO" id="GO:0008789">
    <property type="term" value="F:altronate dehydratase activity"/>
    <property type="evidence" value="ECO:0007669"/>
    <property type="project" value="UniProtKB-EC"/>
</dbReference>
<feature type="domain" description="SAF" evidence="3">
    <location>
        <begin position="12"/>
        <end position="88"/>
    </location>
</feature>
<feature type="compositionally biased region" description="Basic and acidic residues" evidence="2">
    <location>
        <begin position="85"/>
        <end position="107"/>
    </location>
</feature>
<reference evidence="4 5" key="1">
    <citation type="submission" date="2023-07" db="EMBL/GenBank/DDBJ databases">
        <title>Genomic Encyclopedia of Type Strains, Phase IV (KMG-IV): sequencing the most valuable type-strain genomes for metagenomic binning, comparative biology and taxonomic classification.</title>
        <authorList>
            <person name="Goeker M."/>
        </authorList>
    </citation>
    <scope>NUCLEOTIDE SEQUENCE [LARGE SCALE GENOMIC DNA]</scope>
    <source>
        <strain evidence="4 5">DSM 17740</strain>
    </source>
</reference>
<evidence type="ECO:0000313" key="5">
    <source>
        <dbReference type="Proteomes" id="UP001232445"/>
    </source>
</evidence>
<dbReference type="CDD" id="cd11613">
    <property type="entry name" value="SAF_AH_GD"/>
    <property type="match status" value="1"/>
</dbReference>
<evidence type="ECO:0000256" key="2">
    <source>
        <dbReference type="SAM" id="MobiDB-lite"/>
    </source>
</evidence>
<dbReference type="Proteomes" id="UP001232445">
    <property type="component" value="Unassembled WGS sequence"/>
</dbReference>
<evidence type="ECO:0000259" key="3">
    <source>
        <dbReference type="SMART" id="SM00858"/>
    </source>
</evidence>
<name>A0ABU0CNF9_9BACI</name>
<organism evidence="4 5">
    <name type="scientific">Caldalkalibacillus uzonensis</name>
    <dbReference type="NCBI Taxonomy" id="353224"/>
    <lineage>
        <taxon>Bacteria</taxon>
        <taxon>Bacillati</taxon>
        <taxon>Bacillota</taxon>
        <taxon>Bacilli</taxon>
        <taxon>Bacillales</taxon>
        <taxon>Bacillaceae</taxon>
        <taxon>Caldalkalibacillus</taxon>
    </lineage>
</organism>
<feature type="region of interest" description="Disordered" evidence="2">
    <location>
        <begin position="84"/>
        <end position="107"/>
    </location>
</feature>
<dbReference type="PANTHER" id="PTHR30536">
    <property type="entry name" value="ALTRONATE/GALACTARATE DEHYDRATASE"/>
    <property type="match status" value="1"/>
</dbReference>
<dbReference type="SMART" id="SM00858">
    <property type="entry name" value="SAF"/>
    <property type="match status" value="1"/>
</dbReference>
<evidence type="ECO:0000256" key="1">
    <source>
        <dbReference type="ARBA" id="ARBA00023239"/>
    </source>
</evidence>
<accession>A0ABU0CNF9</accession>
<comment type="caution">
    <text evidence="4">The sequence shown here is derived from an EMBL/GenBank/DDBJ whole genome shotgun (WGS) entry which is preliminary data.</text>
</comment>
<dbReference type="InterPro" id="IPR052172">
    <property type="entry name" value="UxaA_altronate/galactarate_dh"/>
</dbReference>
<dbReference type="PANTHER" id="PTHR30536:SF5">
    <property type="entry name" value="ALTRONATE DEHYDRATASE"/>
    <property type="match status" value="1"/>
</dbReference>
<dbReference type="Gene3D" id="2.30.130.110">
    <property type="match status" value="1"/>
</dbReference>